<protein>
    <submittedName>
        <fullName evidence="2">Uncharacterized protein</fullName>
    </submittedName>
</protein>
<feature type="region of interest" description="Disordered" evidence="1">
    <location>
        <begin position="147"/>
        <end position="251"/>
    </location>
</feature>
<organism evidence="2">
    <name type="scientific">Chromera velia CCMP2878</name>
    <dbReference type="NCBI Taxonomy" id="1169474"/>
    <lineage>
        <taxon>Eukaryota</taxon>
        <taxon>Sar</taxon>
        <taxon>Alveolata</taxon>
        <taxon>Colpodellida</taxon>
        <taxon>Chromeraceae</taxon>
        <taxon>Chromera</taxon>
    </lineage>
</organism>
<gene>
    <name evidence="2" type="ORF">Cvel_1879</name>
</gene>
<feature type="compositionally biased region" description="Gly residues" evidence="1">
    <location>
        <begin position="242"/>
        <end position="251"/>
    </location>
</feature>
<feature type="compositionally biased region" description="Basic and acidic residues" evidence="1">
    <location>
        <begin position="180"/>
        <end position="192"/>
    </location>
</feature>
<proteinExistence type="predicted"/>
<dbReference type="PhylomeDB" id="A0A0G4I6C3"/>
<sequence length="251" mass="27707">MPPHLTFCGGPYTEAGLPSHGRAGSAFLGSPNALQAQMNVFDKRDPLPLFSLFWETTPKIRIHTGSSPLYRLFGKVKRAVANVERGYGIAIPEDKQLTQQLGGVRKDFLKAGRREKRAGLTTRLFTFHLEWTTTDMFSRFRSEDAYKVPTDPRQPRVALTETGEGGKRKADHNSPGTIEQEQKHRSKQRETSRINNRRLAFTAAMQRGRDAGVSEGWGGGPLNQSGDAGVMDIDESMEGRGEGNGGARPPQ</sequence>
<evidence type="ECO:0000256" key="1">
    <source>
        <dbReference type="SAM" id="MobiDB-lite"/>
    </source>
</evidence>
<name>A0A0G4I6C3_9ALVE</name>
<accession>A0A0G4I6C3</accession>
<reference evidence="2" key="1">
    <citation type="submission" date="2014-11" db="EMBL/GenBank/DDBJ databases">
        <authorList>
            <person name="Otto D Thomas"/>
            <person name="Naeem Raeece"/>
        </authorList>
    </citation>
    <scope>NUCLEOTIDE SEQUENCE</scope>
</reference>
<dbReference type="EMBL" id="CDMZ01005280">
    <property type="protein sequence ID" value="CEM52527.1"/>
    <property type="molecule type" value="Genomic_DNA"/>
</dbReference>
<evidence type="ECO:0000313" key="2">
    <source>
        <dbReference type="EMBL" id="CEM52527.1"/>
    </source>
</evidence>
<dbReference type="VEuPathDB" id="CryptoDB:Cvel_1879"/>
<dbReference type="AlphaFoldDB" id="A0A0G4I6C3"/>